<dbReference type="EMBL" id="JAGKHQ010001714">
    <property type="protein sequence ID" value="KAG7453902.1"/>
    <property type="molecule type" value="Genomic_DNA"/>
</dbReference>
<gene>
    <name evidence="2" type="ORF">JOB18_007263</name>
</gene>
<protein>
    <submittedName>
        <fullName evidence="2">Uncharacterized protein</fullName>
    </submittedName>
</protein>
<proteinExistence type="predicted"/>
<feature type="compositionally biased region" description="Acidic residues" evidence="1">
    <location>
        <begin position="91"/>
        <end position="107"/>
    </location>
</feature>
<dbReference type="AlphaFoldDB" id="A0AAV6PDQ5"/>
<sequence>MKDFSPEQQEWRVSMDPERCHIKEEQEELWINQREDDIIAVIVKGEEDDEKPGSSQTRHSRTGENRADCGRPESARNLGLRGHPGPGTEDKNEEEEEEDSSETDNSEDEWKTTKIN</sequence>
<evidence type="ECO:0000313" key="2">
    <source>
        <dbReference type="EMBL" id="KAG7453902.1"/>
    </source>
</evidence>
<evidence type="ECO:0000256" key="1">
    <source>
        <dbReference type="SAM" id="MobiDB-lite"/>
    </source>
</evidence>
<organism evidence="2 3">
    <name type="scientific">Solea senegalensis</name>
    <name type="common">Senegalese sole</name>
    <dbReference type="NCBI Taxonomy" id="28829"/>
    <lineage>
        <taxon>Eukaryota</taxon>
        <taxon>Metazoa</taxon>
        <taxon>Chordata</taxon>
        <taxon>Craniata</taxon>
        <taxon>Vertebrata</taxon>
        <taxon>Euteleostomi</taxon>
        <taxon>Actinopterygii</taxon>
        <taxon>Neopterygii</taxon>
        <taxon>Teleostei</taxon>
        <taxon>Neoteleostei</taxon>
        <taxon>Acanthomorphata</taxon>
        <taxon>Carangaria</taxon>
        <taxon>Pleuronectiformes</taxon>
        <taxon>Pleuronectoidei</taxon>
        <taxon>Soleidae</taxon>
        <taxon>Solea</taxon>
    </lineage>
</organism>
<reference evidence="2 3" key="1">
    <citation type="journal article" date="2021" name="Sci. Rep.">
        <title>Chromosome anchoring in Senegalese sole (Solea senegalensis) reveals sex-associated markers and genome rearrangements in flatfish.</title>
        <authorList>
            <person name="Guerrero-Cozar I."/>
            <person name="Gomez-Garrido J."/>
            <person name="Berbel C."/>
            <person name="Martinez-Blanch J.F."/>
            <person name="Alioto T."/>
            <person name="Claros M.G."/>
            <person name="Gagnaire P.A."/>
            <person name="Manchado M."/>
        </authorList>
    </citation>
    <scope>NUCLEOTIDE SEQUENCE [LARGE SCALE GENOMIC DNA]</scope>
    <source>
        <strain evidence="2">Sse05_10M</strain>
    </source>
</reference>
<evidence type="ECO:0000313" key="3">
    <source>
        <dbReference type="Proteomes" id="UP000693946"/>
    </source>
</evidence>
<dbReference type="Proteomes" id="UP000693946">
    <property type="component" value="Unassembled WGS sequence"/>
</dbReference>
<comment type="caution">
    <text evidence="2">The sequence shown here is derived from an EMBL/GenBank/DDBJ whole genome shotgun (WGS) entry which is preliminary data.</text>
</comment>
<feature type="compositionally biased region" description="Basic and acidic residues" evidence="1">
    <location>
        <begin position="61"/>
        <end position="74"/>
    </location>
</feature>
<accession>A0AAV6PDQ5</accession>
<keyword evidence="3" id="KW-1185">Reference proteome</keyword>
<name>A0AAV6PDQ5_SOLSE</name>
<feature type="region of interest" description="Disordered" evidence="1">
    <location>
        <begin position="43"/>
        <end position="116"/>
    </location>
</feature>